<dbReference type="OrthoDB" id="778454at2759"/>
<feature type="region of interest" description="Disordered" evidence="1">
    <location>
        <begin position="1"/>
        <end position="20"/>
    </location>
</feature>
<dbReference type="Proteomes" id="UP000257109">
    <property type="component" value="Unassembled WGS sequence"/>
</dbReference>
<dbReference type="EMBL" id="QJKJ01004335">
    <property type="protein sequence ID" value="RDX94578.1"/>
    <property type="molecule type" value="Genomic_DNA"/>
</dbReference>
<dbReference type="PANTHER" id="PTHR33067:SF15">
    <property type="entry name" value="RNA-DIRECTED DNA POLYMERASE"/>
    <property type="match status" value="1"/>
</dbReference>
<proteinExistence type="predicted"/>
<dbReference type="InterPro" id="IPR021109">
    <property type="entry name" value="Peptidase_aspartic_dom_sf"/>
</dbReference>
<evidence type="ECO:0000256" key="1">
    <source>
        <dbReference type="SAM" id="MobiDB-lite"/>
    </source>
</evidence>
<sequence length="260" mass="28903">MQSTGFENIPSQTIPNPKGGVSVVTLRSGRELPQQSTPQPKLRPINAESKLEANSRVQQQARVLLLPFPTRTVLARKSKADEDLLTMFWRVVINISLLDAIKQIPKYAKFLKELCMHKRKKLKGGVEMGGVVSALIKNEEVSTRSQQVLPKKCHPDLGASINVMPSSIFKSLNFGDLKPIGMVIQLSNKSVLQPLGILEDVLVQVKELIFPTDFYVLDMEIETFGNGSTLILGQSFFMTTRTKIDIHVGTLSTEFDDNLV</sequence>
<name>A0A371GVL2_MUCPR</name>
<dbReference type="Gene3D" id="2.40.70.10">
    <property type="entry name" value="Acid Proteases"/>
    <property type="match status" value="1"/>
</dbReference>
<protein>
    <submittedName>
        <fullName evidence="2">Uncharacterized protein</fullName>
    </submittedName>
</protein>
<dbReference type="PANTHER" id="PTHR33067">
    <property type="entry name" value="RNA-DIRECTED DNA POLYMERASE-RELATED"/>
    <property type="match status" value="1"/>
</dbReference>
<dbReference type="AlphaFoldDB" id="A0A371GVL2"/>
<gene>
    <name evidence="2" type="ORF">CR513_23017</name>
</gene>
<keyword evidence="3" id="KW-1185">Reference proteome</keyword>
<evidence type="ECO:0000313" key="3">
    <source>
        <dbReference type="Proteomes" id="UP000257109"/>
    </source>
</evidence>
<organism evidence="2 3">
    <name type="scientific">Mucuna pruriens</name>
    <name type="common">Velvet bean</name>
    <name type="synonym">Dolichos pruriens</name>
    <dbReference type="NCBI Taxonomy" id="157652"/>
    <lineage>
        <taxon>Eukaryota</taxon>
        <taxon>Viridiplantae</taxon>
        <taxon>Streptophyta</taxon>
        <taxon>Embryophyta</taxon>
        <taxon>Tracheophyta</taxon>
        <taxon>Spermatophyta</taxon>
        <taxon>Magnoliopsida</taxon>
        <taxon>eudicotyledons</taxon>
        <taxon>Gunneridae</taxon>
        <taxon>Pentapetalae</taxon>
        <taxon>rosids</taxon>
        <taxon>fabids</taxon>
        <taxon>Fabales</taxon>
        <taxon>Fabaceae</taxon>
        <taxon>Papilionoideae</taxon>
        <taxon>50 kb inversion clade</taxon>
        <taxon>NPAAA clade</taxon>
        <taxon>indigoferoid/millettioid clade</taxon>
        <taxon>Phaseoleae</taxon>
        <taxon>Mucuna</taxon>
    </lineage>
</organism>
<dbReference type="CDD" id="cd00303">
    <property type="entry name" value="retropepsin_like"/>
    <property type="match status" value="1"/>
</dbReference>
<comment type="caution">
    <text evidence="2">The sequence shown here is derived from an EMBL/GenBank/DDBJ whole genome shotgun (WGS) entry which is preliminary data.</text>
</comment>
<evidence type="ECO:0000313" key="2">
    <source>
        <dbReference type="EMBL" id="RDX94578.1"/>
    </source>
</evidence>
<reference evidence="2" key="1">
    <citation type="submission" date="2018-05" db="EMBL/GenBank/DDBJ databases">
        <title>Draft genome of Mucuna pruriens seed.</title>
        <authorList>
            <person name="Nnadi N.E."/>
            <person name="Vos R."/>
            <person name="Hasami M.H."/>
            <person name="Devisetty U.K."/>
            <person name="Aguiy J.C."/>
        </authorList>
    </citation>
    <scope>NUCLEOTIDE SEQUENCE [LARGE SCALE GENOMIC DNA]</scope>
    <source>
        <strain evidence="2">JCA_2017</strain>
    </source>
</reference>
<feature type="compositionally biased region" description="Polar residues" evidence="1">
    <location>
        <begin position="1"/>
        <end position="15"/>
    </location>
</feature>
<accession>A0A371GVL2</accession>
<feature type="non-terminal residue" evidence="2">
    <location>
        <position position="1"/>
    </location>
</feature>